<accession>A0AAV1Q5E3</accession>
<sequence length="145" mass="16243">MTQLNSYFILLTIQHGSPLVDQLTRLDKLKLLEKEQHLLEDLNRPHTWGGSRKQYQSHFAAAPQLRLSLPYMGPIHIQQPAPALLTLPPPPPAPPQPPRIIQQALPQQPATIIQQLPHQQLLITQIPPLQPNPVSRSSSSIKEGI</sequence>
<dbReference type="Proteomes" id="UP001314229">
    <property type="component" value="Unassembled WGS sequence"/>
</dbReference>
<dbReference type="PANTHER" id="PTHR28604">
    <property type="match status" value="1"/>
</dbReference>
<dbReference type="PANTHER" id="PTHR28604:SF2">
    <property type="entry name" value="RIKEN CDNA 2610028H24 GENE"/>
    <property type="match status" value="1"/>
</dbReference>
<reference evidence="1 2" key="1">
    <citation type="submission" date="2024-01" db="EMBL/GenBank/DDBJ databases">
        <authorList>
            <person name="Alioto T."/>
            <person name="Alioto T."/>
            <person name="Gomez Garrido J."/>
        </authorList>
    </citation>
    <scope>NUCLEOTIDE SEQUENCE [LARGE SCALE GENOMIC DNA]</scope>
</reference>
<protein>
    <submittedName>
        <fullName evidence="1">Uncharacterized protein C21orf58</fullName>
    </submittedName>
</protein>
<dbReference type="AlphaFoldDB" id="A0AAV1Q5E3"/>
<keyword evidence="2" id="KW-1185">Reference proteome</keyword>
<name>A0AAV1Q5E3_SCOSC</name>
<proteinExistence type="predicted"/>
<dbReference type="InterPro" id="IPR038915">
    <property type="entry name" value="PRR29-like"/>
</dbReference>
<gene>
    <name evidence="1" type="ORF">FSCOSCO3_A007766</name>
</gene>
<dbReference type="EMBL" id="CAWUFR010000501">
    <property type="protein sequence ID" value="CAK6978599.1"/>
    <property type="molecule type" value="Genomic_DNA"/>
</dbReference>
<evidence type="ECO:0000313" key="1">
    <source>
        <dbReference type="EMBL" id="CAK6978599.1"/>
    </source>
</evidence>
<evidence type="ECO:0000313" key="2">
    <source>
        <dbReference type="Proteomes" id="UP001314229"/>
    </source>
</evidence>
<comment type="caution">
    <text evidence="1">The sequence shown here is derived from an EMBL/GenBank/DDBJ whole genome shotgun (WGS) entry which is preliminary data.</text>
</comment>
<organism evidence="1 2">
    <name type="scientific">Scomber scombrus</name>
    <name type="common">Atlantic mackerel</name>
    <name type="synonym">Scomber vernalis</name>
    <dbReference type="NCBI Taxonomy" id="13677"/>
    <lineage>
        <taxon>Eukaryota</taxon>
        <taxon>Metazoa</taxon>
        <taxon>Chordata</taxon>
        <taxon>Craniata</taxon>
        <taxon>Vertebrata</taxon>
        <taxon>Euteleostomi</taxon>
        <taxon>Actinopterygii</taxon>
        <taxon>Neopterygii</taxon>
        <taxon>Teleostei</taxon>
        <taxon>Neoteleostei</taxon>
        <taxon>Acanthomorphata</taxon>
        <taxon>Pelagiaria</taxon>
        <taxon>Scombriformes</taxon>
        <taxon>Scombridae</taxon>
        <taxon>Scomber</taxon>
    </lineage>
</organism>